<gene>
    <name evidence="1" type="ORF">T12_11804</name>
</gene>
<dbReference type="EMBL" id="JYDQ01000061">
    <property type="protein sequence ID" value="KRY17471.1"/>
    <property type="molecule type" value="Genomic_DNA"/>
</dbReference>
<name>A0A0V0ZY49_9BILA</name>
<dbReference type="Proteomes" id="UP000054783">
    <property type="component" value="Unassembled WGS sequence"/>
</dbReference>
<reference evidence="1 2" key="1">
    <citation type="submission" date="2015-01" db="EMBL/GenBank/DDBJ databases">
        <title>Evolution of Trichinella species and genotypes.</title>
        <authorList>
            <person name="Korhonen P.K."/>
            <person name="Edoardo P."/>
            <person name="Giuseppe L.R."/>
            <person name="Gasser R.B."/>
        </authorList>
    </citation>
    <scope>NUCLEOTIDE SEQUENCE [LARGE SCALE GENOMIC DNA]</scope>
    <source>
        <strain evidence="1">ISS2496</strain>
    </source>
</reference>
<keyword evidence="2" id="KW-1185">Reference proteome</keyword>
<dbReference type="AlphaFoldDB" id="A0A0V0ZY49"/>
<evidence type="ECO:0000313" key="2">
    <source>
        <dbReference type="Proteomes" id="UP000054783"/>
    </source>
</evidence>
<organism evidence="1 2">
    <name type="scientific">Trichinella patagoniensis</name>
    <dbReference type="NCBI Taxonomy" id="990121"/>
    <lineage>
        <taxon>Eukaryota</taxon>
        <taxon>Metazoa</taxon>
        <taxon>Ecdysozoa</taxon>
        <taxon>Nematoda</taxon>
        <taxon>Enoplea</taxon>
        <taxon>Dorylaimia</taxon>
        <taxon>Trichinellida</taxon>
        <taxon>Trichinellidae</taxon>
        <taxon>Trichinella</taxon>
    </lineage>
</organism>
<proteinExistence type="predicted"/>
<evidence type="ECO:0000313" key="1">
    <source>
        <dbReference type="EMBL" id="KRY17471.1"/>
    </source>
</evidence>
<protein>
    <submittedName>
        <fullName evidence="1">Uncharacterized protein</fullName>
    </submittedName>
</protein>
<sequence length="242" mass="28208">MCQPGRIGNFDFVDAEKCQADKRKSNPDPALAPEVSHQYMCQRQERQLSIDHQICRILYIRNENHSKTVFDKKSMNAEMRKPFTNDYYLEQLNGKVDRTFLVNKINKFVIKVSDKSDELTCWHSLRLKANQLQKYTNEMKMNPRFIMHDQQTITAFRIGSVNRFVPVNDGNYSGGYYVRGVHRSVLLACNVQSSAMVSRGEKVKGNYLNQLQFSIPTLRFPTLRRLKSYFVKTFPEGIFNSD</sequence>
<dbReference type="OrthoDB" id="10363296at2759"/>
<comment type="caution">
    <text evidence="1">The sequence shown here is derived from an EMBL/GenBank/DDBJ whole genome shotgun (WGS) entry which is preliminary data.</text>
</comment>
<accession>A0A0V0ZY49</accession>